<dbReference type="EMBL" id="SIOP01000001">
    <property type="protein sequence ID" value="TAY52962.1"/>
    <property type="molecule type" value="Genomic_DNA"/>
</dbReference>
<evidence type="ECO:0000313" key="1">
    <source>
        <dbReference type="EMBL" id="TAY52962.1"/>
    </source>
</evidence>
<sequence length="113" mass="13116">MTVNYAHHWFGRSRRDFIAQLRSLADDLESVGKKAFVPTSYVYLDNWFIGERTVPCLLGRFTGHPVITDGRPGFTSEVFFLDDKHKTARTLSRWYLLGDRMNPAFQNQSSTRQ</sequence>
<comment type="caution">
    <text evidence="1">The sequence shown here is derived from an EMBL/GenBank/DDBJ whole genome shotgun (WGS) entry which is preliminary data.</text>
</comment>
<proteinExistence type="predicted"/>
<name>A0A7M3DWG4_RHILE</name>
<protein>
    <submittedName>
        <fullName evidence="1">Uncharacterized protein</fullName>
    </submittedName>
</protein>
<gene>
    <name evidence="1" type="ORF">ELH90_15660</name>
</gene>
<organism evidence="1 2">
    <name type="scientific">Rhizobium leguminosarum</name>
    <dbReference type="NCBI Taxonomy" id="384"/>
    <lineage>
        <taxon>Bacteria</taxon>
        <taxon>Pseudomonadati</taxon>
        <taxon>Pseudomonadota</taxon>
        <taxon>Alphaproteobacteria</taxon>
        <taxon>Hyphomicrobiales</taxon>
        <taxon>Rhizobiaceae</taxon>
        <taxon>Rhizobium/Agrobacterium group</taxon>
        <taxon>Rhizobium</taxon>
    </lineage>
</organism>
<accession>A0A7M3DWG4</accession>
<reference evidence="1 2" key="1">
    <citation type="submission" date="2019-02" db="EMBL/GenBank/DDBJ databases">
        <title>The genomic architecture of introgression among sibling species of bacteria.</title>
        <authorList>
            <person name="Cavassim M.I.A."/>
            <person name="Moeskjaer S."/>
            <person name="Moslemi C."/>
            <person name="Fields B."/>
            <person name="Bachmann A."/>
            <person name="Vilhjalmsson B."/>
            <person name="Schierup M.H."/>
            <person name="Young J.P.W."/>
            <person name="Andersen S.U."/>
        </authorList>
    </citation>
    <scope>NUCLEOTIDE SEQUENCE [LARGE SCALE GENOMIC DNA]</scope>
    <source>
        <strain evidence="1 2">SM135B</strain>
    </source>
</reference>
<dbReference type="Proteomes" id="UP000292974">
    <property type="component" value="Unassembled WGS sequence"/>
</dbReference>
<evidence type="ECO:0000313" key="2">
    <source>
        <dbReference type="Proteomes" id="UP000292974"/>
    </source>
</evidence>
<dbReference type="RefSeq" id="WP_130716722.1">
    <property type="nucleotide sequence ID" value="NZ_SIOP01000001.1"/>
</dbReference>
<dbReference type="AlphaFoldDB" id="A0A7M3DWG4"/>